<evidence type="ECO:0000256" key="1">
    <source>
        <dbReference type="SAM" id="Phobius"/>
    </source>
</evidence>
<keyword evidence="1" id="KW-1133">Transmembrane helix</keyword>
<keyword evidence="1" id="KW-0472">Membrane</keyword>
<keyword evidence="1" id="KW-0812">Transmembrane</keyword>
<protein>
    <submittedName>
        <fullName evidence="2">Uncharacterized protein</fullName>
    </submittedName>
</protein>
<dbReference type="InterPro" id="IPR045249">
    <property type="entry name" value="HARBI1-like"/>
</dbReference>
<evidence type="ECO:0000313" key="3">
    <source>
        <dbReference type="Proteomes" id="UP001280121"/>
    </source>
</evidence>
<feature type="transmembrane region" description="Helical" evidence="1">
    <location>
        <begin position="31"/>
        <end position="49"/>
    </location>
</feature>
<comment type="caution">
    <text evidence="2">The sequence shown here is derived from an EMBL/GenBank/DDBJ whole genome shotgun (WGS) entry which is preliminary data.</text>
</comment>
<keyword evidence="3" id="KW-1185">Reference proteome</keyword>
<accession>A0AAD9XUU1</accession>
<dbReference type="AlphaFoldDB" id="A0AAD9XUU1"/>
<dbReference type="PANTHER" id="PTHR22930:SF293">
    <property type="entry name" value="PROTEIN ALP1-LIKE"/>
    <property type="match status" value="1"/>
</dbReference>
<sequence>MWVNLRNFLETISEVVVRVLSLATKVIDPVIHFWLCLVRFSFAGLLVVLRNNGSSKLIPKTIIEKEEDFDSLHALVECYACSTTFLSINCLGALDETHVKVRVPILEKPKNQNRKGDISTNVLGVCSQDMQFIYVLLGWEASTVDGRVLRDAICRANGLRVPHGYYYLVYAGYTNYIGFLASFRGQRREMLDDGNDIILEESDDEDNESTTTVEPSDELSDMRLYLAGHIKLDTSKTKGPYQNIRFWTEEEDNKLIESLLELNNDGRIKAKGSFKPGHLKELEKKLHAKLPGCDLLAKPHIES</sequence>
<dbReference type="EMBL" id="JANJYI010000001">
    <property type="protein sequence ID" value="KAK2665838.1"/>
    <property type="molecule type" value="Genomic_DNA"/>
</dbReference>
<dbReference type="PANTHER" id="PTHR22930">
    <property type="match status" value="1"/>
</dbReference>
<reference evidence="2" key="1">
    <citation type="journal article" date="2023" name="Plant J.">
        <title>Genome sequences and population genomics provide insights into the demographic history, inbreeding, and mutation load of two 'living fossil' tree species of Dipteronia.</title>
        <authorList>
            <person name="Feng Y."/>
            <person name="Comes H.P."/>
            <person name="Chen J."/>
            <person name="Zhu S."/>
            <person name="Lu R."/>
            <person name="Zhang X."/>
            <person name="Li P."/>
            <person name="Qiu J."/>
            <person name="Olsen K.M."/>
            <person name="Qiu Y."/>
        </authorList>
    </citation>
    <scope>NUCLEOTIDE SEQUENCE</scope>
    <source>
        <strain evidence="2">KIB01</strain>
    </source>
</reference>
<gene>
    <name evidence="2" type="ORF">Ddye_004412</name>
</gene>
<proteinExistence type="predicted"/>
<evidence type="ECO:0000313" key="2">
    <source>
        <dbReference type="EMBL" id="KAK2665838.1"/>
    </source>
</evidence>
<dbReference type="Proteomes" id="UP001280121">
    <property type="component" value="Unassembled WGS sequence"/>
</dbReference>
<organism evidence="2 3">
    <name type="scientific">Dipteronia dyeriana</name>
    <dbReference type="NCBI Taxonomy" id="168575"/>
    <lineage>
        <taxon>Eukaryota</taxon>
        <taxon>Viridiplantae</taxon>
        <taxon>Streptophyta</taxon>
        <taxon>Embryophyta</taxon>
        <taxon>Tracheophyta</taxon>
        <taxon>Spermatophyta</taxon>
        <taxon>Magnoliopsida</taxon>
        <taxon>eudicotyledons</taxon>
        <taxon>Gunneridae</taxon>
        <taxon>Pentapetalae</taxon>
        <taxon>rosids</taxon>
        <taxon>malvids</taxon>
        <taxon>Sapindales</taxon>
        <taxon>Sapindaceae</taxon>
        <taxon>Hippocastanoideae</taxon>
        <taxon>Acereae</taxon>
        <taxon>Dipteronia</taxon>
    </lineage>
</organism>
<name>A0AAD9XUU1_9ROSI</name>